<gene>
    <name evidence="2" type="ORF">LCGC14_0549160</name>
</gene>
<protein>
    <submittedName>
        <fullName evidence="2">Uncharacterized protein</fullName>
    </submittedName>
</protein>
<evidence type="ECO:0000313" key="2">
    <source>
        <dbReference type="EMBL" id="KKN58738.1"/>
    </source>
</evidence>
<sequence length="156" mass="16489">MANFHTCSKVYRERVNWLASDLMREAMEVRIKAGAKFDAVAVTKMFHDSVSYATLVVDLELGTGLDPLEKKEDYEDAKCDLKAGDSEGPTSSAGDAVGVCDSNPAAESSSDNGSTGSGEIDSPEQQSSPSEPGPRTWRGYSSGPQGSKVDTSSNDG</sequence>
<accession>A0A0F9UYN5</accession>
<evidence type="ECO:0000256" key="1">
    <source>
        <dbReference type="SAM" id="MobiDB-lite"/>
    </source>
</evidence>
<feature type="region of interest" description="Disordered" evidence="1">
    <location>
        <begin position="79"/>
        <end position="156"/>
    </location>
</feature>
<feature type="compositionally biased region" description="Low complexity" evidence="1">
    <location>
        <begin position="123"/>
        <end position="134"/>
    </location>
</feature>
<comment type="caution">
    <text evidence="2">The sequence shown here is derived from an EMBL/GenBank/DDBJ whole genome shotgun (WGS) entry which is preliminary data.</text>
</comment>
<feature type="compositionally biased region" description="Polar residues" evidence="1">
    <location>
        <begin position="142"/>
        <end position="156"/>
    </location>
</feature>
<organism evidence="2">
    <name type="scientific">marine sediment metagenome</name>
    <dbReference type="NCBI Taxonomy" id="412755"/>
    <lineage>
        <taxon>unclassified sequences</taxon>
        <taxon>metagenomes</taxon>
        <taxon>ecological metagenomes</taxon>
    </lineage>
</organism>
<dbReference type="EMBL" id="LAZR01000749">
    <property type="protein sequence ID" value="KKN58738.1"/>
    <property type="molecule type" value="Genomic_DNA"/>
</dbReference>
<reference evidence="2" key="1">
    <citation type="journal article" date="2015" name="Nature">
        <title>Complex archaea that bridge the gap between prokaryotes and eukaryotes.</title>
        <authorList>
            <person name="Spang A."/>
            <person name="Saw J.H."/>
            <person name="Jorgensen S.L."/>
            <person name="Zaremba-Niedzwiedzka K."/>
            <person name="Martijn J."/>
            <person name="Lind A.E."/>
            <person name="van Eijk R."/>
            <person name="Schleper C."/>
            <person name="Guy L."/>
            <person name="Ettema T.J."/>
        </authorList>
    </citation>
    <scope>NUCLEOTIDE SEQUENCE</scope>
</reference>
<feature type="compositionally biased region" description="Polar residues" evidence="1">
    <location>
        <begin position="105"/>
        <end position="114"/>
    </location>
</feature>
<proteinExistence type="predicted"/>
<dbReference type="AlphaFoldDB" id="A0A0F9UYN5"/>
<name>A0A0F9UYN5_9ZZZZ</name>